<dbReference type="InterPro" id="IPR052048">
    <property type="entry name" value="ST_Response_Regulator"/>
</dbReference>
<comment type="caution">
    <text evidence="3">The sequence shown here is derived from an EMBL/GenBank/DDBJ whole genome shotgun (WGS) entry which is preliminary data.</text>
</comment>
<evidence type="ECO:0000313" key="4">
    <source>
        <dbReference type="Proteomes" id="UP000006322"/>
    </source>
</evidence>
<dbReference type="SUPFAM" id="SSF48452">
    <property type="entry name" value="TPR-like"/>
    <property type="match status" value="1"/>
</dbReference>
<feature type="domain" description="Response regulatory" evidence="2">
    <location>
        <begin position="7"/>
        <end position="126"/>
    </location>
</feature>
<dbReference type="OrthoDB" id="6377838at2"/>
<dbReference type="SMART" id="SM00448">
    <property type="entry name" value="REC"/>
    <property type="match status" value="1"/>
</dbReference>
<dbReference type="STRING" id="1129793.GPLA_1665"/>
<dbReference type="InterPro" id="IPR011006">
    <property type="entry name" value="CheY-like_superfamily"/>
</dbReference>
<proteinExistence type="predicted"/>
<evidence type="ECO:0000256" key="1">
    <source>
        <dbReference type="PROSITE-ProRule" id="PRU00169"/>
    </source>
</evidence>
<dbReference type="EMBL" id="BAER01000041">
    <property type="protein sequence ID" value="GAC32579.1"/>
    <property type="molecule type" value="Genomic_DNA"/>
</dbReference>
<dbReference type="AlphaFoldDB" id="K6YIL5"/>
<dbReference type="Pfam" id="PF00072">
    <property type="entry name" value="Response_reg"/>
    <property type="match status" value="1"/>
</dbReference>
<dbReference type="GO" id="GO:0000160">
    <property type="term" value="P:phosphorelay signal transduction system"/>
    <property type="evidence" value="ECO:0007669"/>
    <property type="project" value="InterPro"/>
</dbReference>
<reference evidence="4" key="1">
    <citation type="journal article" date="2014" name="Environ. Microbiol.">
        <title>Comparative genomics of the marine bacterial genus Glaciecola reveals the high degree of genomic diversity and genomic characteristic for cold adaptation.</title>
        <authorList>
            <person name="Qin Q.L."/>
            <person name="Xie B.B."/>
            <person name="Yu Y."/>
            <person name="Shu Y.L."/>
            <person name="Rong J.C."/>
            <person name="Zhang Y.J."/>
            <person name="Zhao D.L."/>
            <person name="Chen X.L."/>
            <person name="Zhang X.Y."/>
            <person name="Chen B."/>
            <person name="Zhou B.C."/>
            <person name="Zhang Y.Z."/>
        </authorList>
    </citation>
    <scope>NUCLEOTIDE SEQUENCE [LARGE SCALE GENOMIC DNA]</scope>
    <source>
        <strain evidence="4">LMG 21857</strain>
    </source>
</reference>
<dbReference type="PANTHER" id="PTHR43228:SF1">
    <property type="entry name" value="TWO-COMPONENT RESPONSE REGULATOR ARR22"/>
    <property type="match status" value="1"/>
</dbReference>
<dbReference type="InterPro" id="IPR011990">
    <property type="entry name" value="TPR-like_helical_dom_sf"/>
</dbReference>
<dbReference type="RefSeq" id="WP_007104367.1">
    <property type="nucleotide sequence ID" value="NZ_BAER01000041.1"/>
</dbReference>
<dbReference type="PANTHER" id="PTHR43228">
    <property type="entry name" value="TWO-COMPONENT RESPONSE REGULATOR"/>
    <property type="match status" value="1"/>
</dbReference>
<keyword evidence="4" id="KW-1185">Reference proteome</keyword>
<gene>
    <name evidence="3" type="ORF">GPLA_1665</name>
</gene>
<accession>K6YIL5</accession>
<name>K6YIL5_9ALTE</name>
<dbReference type="SUPFAM" id="SSF52172">
    <property type="entry name" value="CheY-like"/>
    <property type="match status" value="1"/>
</dbReference>
<sequence length="540" mass="61667">MSLSNIKVAIVEDNGMARINLRNHLMGMGFSEIGCFSNGRELKAHAKLRRVDLLLMDYHLGQNKNGVEVVQELQEQGLLKNSTSIIFITSDRLPMIVGQIVDVHPDALVIKPYTIRSIEKNISACLNFHHYLMPVFKLMDNDEFTPALDHLHYMLERNSRPRMRSQMVKLQARLLIKVKRFKEAASVYSDVLRGSDKIIWAKWGLIQSLYLDGQIQQSEDMLLELTNTQLTSDKAREWLARICIGNNHYAQAEDHINNIREGEMSVSAARLKAYIFQAQERNSEAIQLLEKKRESNRGIRERFDELSLDLARCYLQEAEGKNANERDKTLQVAKFLIGSAGRKNLDQKLVIKRDFLYAAAAVMAGNLDKASEILHREGMDDMDSSDIMQMTDAISAWKGIGNDVKASEILAMCKARLEQIEDGNEATVANMIVVKREETIGERRPEAMSLNKTGLEHYVKHDYQKATQDFYQAYLLFPREVAFSLNLLQSLVESGEAKYQSLNTAQFLKELSRRQMTPNNLKRLEEIGKKVERAPSKFPL</sequence>
<evidence type="ECO:0000259" key="2">
    <source>
        <dbReference type="PROSITE" id="PS50110"/>
    </source>
</evidence>
<keyword evidence="1" id="KW-0597">Phosphoprotein</keyword>
<evidence type="ECO:0000313" key="3">
    <source>
        <dbReference type="EMBL" id="GAC32579.1"/>
    </source>
</evidence>
<dbReference type="Gene3D" id="1.25.40.10">
    <property type="entry name" value="Tetratricopeptide repeat domain"/>
    <property type="match status" value="1"/>
</dbReference>
<dbReference type="PROSITE" id="PS50110">
    <property type="entry name" value="RESPONSE_REGULATORY"/>
    <property type="match status" value="1"/>
</dbReference>
<dbReference type="InterPro" id="IPR001789">
    <property type="entry name" value="Sig_transdc_resp-reg_receiver"/>
</dbReference>
<organism evidence="3 4">
    <name type="scientific">Paraglaciecola polaris LMG 21857</name>
    <dbReference type="NCBI Taxonomy" id="1129793"/>
    <lineage>
        <taxon>Bacteria</taxon>
        <taxon>Pseudomonadati</taxon>
        <taxon>Pseudomonadota</taxon>
        <taxon>Gammaproteobacteria</taxon>
        <taxon>Alteromonadales</taxon>
        <taxon>Alteromonadaceae</taxon>
        <taxon>Paraglaciecola</taxon>
    </lineage>
</organism>
<feature type="modified residue" description="4-aspartylphosphate" evidence="1">
    <location>
        <position position="57"/>
    </location>
</feature>
<protein>
    <submittedName>
        <fullName evidence="3">Response regulator receiver protein</fullName>
    </submittedName>
</protein>
<dbReference type="Proteomes" id="UP000006322">
    <property type="component" value="Unassembled WGS sequence"/>
</dbReference>
<dbReference type="Gene3D" id="3.40.50.2300">
    <property type="match status" value="1"/>
</dbReference>